<dbReference type="PANTHER" id="PTHR43680">
    <property type="entry name" value="NITRATE REDUCTASE MOLYBDENUM COFACTOR ASSEMBLY CHAPERONE"/>
    <property type="match status" value="1"/>
</dbReference>
<dbReference type="NCBIfam" id="TIGR00684">
    <property type="entry name" value="narJ"/>
    <property type="match status" value="1"/>
</dbReference>
<keyword evidence="1" id="KW-0534">Nitrate assimilation</keyword>
<evidence type="ECO:0000256" key="2">
    <source>
        <dbReference type="SAM" id="MobiDB-lite"/>
    </source>
</evidence>
<dbReference type="GO" id="GO:0042128">
    <property type="term" value="P:nitrate assimilation"/>
    <property type="evidence" value="ECO:0007669"/>
    <property type="project" value="UniProtKB-KW"/>
</dbReference>
<protein>
    <submittedName>
        <fullName evidence="3">Nitrate reductase molybdenum cofactor assembly chaperone</fullName>
    </submittedName>
</protein>
<accession>A0A4R5AHV3</accession>
<dbReference type="OrthoDB" id="4307003at2"/>
<dbReference type="Gene3D" id="1.10.3480.10">
    <property type="entry name" value="TorD-like"/>
    <property type="match status" value="1"/>
</dbReference>
<dbReference type="EMBL" id="SMLB01000006">
    <property type="protein sequence ID" value="TDD71275.1"/>
    <property type="molecule type" value="Genomic_DNA"/>
</dbReference>
<feature type="region of interest" description="Disordered" evidence="2">
    <location>
        <begin position="183"/>
        <end position="213"/>
    </location>
</feature>
<name>A0A4R5AHV3_9ACTN</name>
<organism evidence="3 4">
    <name type="scientific">Jiangella aurantiaca</name>
    <dbReference type="NCBI Taxonomy" id="2530373"/>
    <lineage>
        <taxon>Bacteria</taxon>
        <taxon>Bacillati</taxon>
        <taxon>Actinomycetota</taxon>
        <taxon>Actinomycetes</taxon>
        <taxon>Jiangellales</taxon>
        <taxon>Jiangellaceae</taxon>
        <taxon>Jiangella</taxon>
    </lineage>
</organism>
<dbReference type="SUPFAM" id="SSF89155">
    <property type="entry name" value="TorD-like"/>
    <property type="match status" value="1"/>
</dbReference>
<dbReference type="GO" id="GO:0051082">
    <property type="term" value="F:unfolded protein binding"/>
    <property type="evidence" value="ECO:0007669"/>
    <property type="project" value="InterPro"/>
</dbReference>
<reference evidence="3 4" key="1">
    <citation type="submission" date="2019-02" db="EMBL/GenBank/DDBJ databases">
        <title>Draft genome sequences of novel Actinobacteria.</title>
        <authorList>
            <person name="Sahin N."/>
            <person name="Ay H."/>
            <person name="Saygin H."/>
        </authorList>
    </citation>
    <scope>NUCLEOTIDE SEQUENCE [LARGE SCALE GENOMIC DNA]</scope>
    <source>
        <strain evidence="3 4">8K307</strain>
    </source>
</reference>
<dbReference type="PANTHER" id="PTHR43680:SF2">
    <property type="entry name" value="NITRATE REDUCTASE MOLYBDENUM COFACTOR ASSEMBLY CHAPERONE NARJ"/>
    <property type="match status" value="1"/>
</dbReference>
<dbReference type="InterPro" id="IPR036411">
    <property type="entry name" value="TorD-like_sf"/>
</dbReference>
<evidence type="ECO:0000256" key="1">
    <source>
        <dbReference type="ARBA" id="ARBA00023063"/>
    </source>
</evidence>
<sequence>MIGRRRDRAADHRVVHQVASWCLDYPEATLRKRLPLLGRALAEQPQSDAVAHLGVLVEHLAGRPLADLQRDYVDVFDLSRDRALHLSYWTDGDTRRRGEVLARFKAAYRASGFVVDLHGELPDHLPTVLEFAAIADPAAGAALLQEYRPSLELLRFALLDLGTPYADGVAAVCATLPGESPPDRAAVHAQAGPPPVETVGLETVQLEPYRSRP</sequence>
<dbReference type="Pfam" id="PF02613">
    <property type="entry name" value="Nitrate_red_del"/>
    <property type="match status" value="1"/>
</dbReference>
<dbReference type="GO" id="GO:0016530">
    <property type="term" value="F:metallochaperone activity"/>
    <property type="evidence" value="ECO:0007669"/>
    <property type="project" value="TreeGrafter"/>
</dbReference>
<gene>
    <name evidence="3" type="primary">narJ</name>
    <name evidence="3" type="ORF">E1262_06595</name>
</gene>
<proteinExistence type="predicted"/>
<evidence type="ECO:0000313" key="4">
    <source>
        <dbReference type="Proteomes" id="UP000295217"/>
    </source>
</evidence>
<dbReference type="InterPro" id="IPR020945">
    <property type="entry name" value="DMSO/NO3_reduct_chaperone"/>
</dbReference>
<dbReference type="RefSeq" id="WP_132102341.1">
    <property type="nucleotide sequence ID" value="NZ_SMLB01000006.1"/>
</dbReference>
<keyword evidence="4" id="KW-1185">Reference proteome</keyword>
<dbReference type="Proteomes" id="UP000295217">
    <property type="component" value="Unassembled WGS sequence"/>
</dbReference>
<comment type="caution">
    <text evidence="3">The sequence shown here is derived from an EMBL/GenBank/DDBJ whole genome shotgun (WGS) entry which is preliminary data.</text>
</comment>
<evidence type="ECO:0000313" key="3">
    <source>
        <dbReference type="EMBL" id="TDD71275.1"/>
    </source>
</evidence>
<dbReference type="InterPro" id="IPR003765">
    <property type="entry name" value="NO3_reductase_chaperone_NarJ"/>
</dbReference>
<dbReference type="AlphaFoldDB" id="A0A4R5AHV3"/>
<dbReference type="GO" id="GO:0051131">
    <property type="term" value="P:chaperone-mediated protein complex assembly"/>
    <property type="evidence" value="ECO:0007669"/>
    <property type="project" value="InterPro"/>
</dbReference>